<name>A0ABZ0UN93_9RICK</name>
<keyword evidence="1" id="KW-0812">Transmembrane</keyword>
<accession>A0ABZ0UN93</accession>
<keyword evidence="3" id="KW-1185">Reference proteome</keyword>
<keyword evidence="1" id="KW-0472">Membrane</keyword>
<dbReference type="EMBL" id="CP110820">
    <property type="protein sequence ID" value="WPX97189.1"/>
    <property type="molecule type" value="Genomic_DNA"/>
</dbReference>
<dbReference type="Proteomes" id="UP001327219">
    <property type="component" value="Chromosome"/>
</dbReference>
<reference evidence="2 3" key="1">
    <citation type="submission" date="2022-11" db="EMBL/GenBank/DDBJ databases">
        <title>Host association and intracellularity evolved multiple times independently in the Rickettsiales.</title>
        <authorList>
            <person name="Castelli M."/>
            <person name="Nardi T."/>
            <person name="Gammuto L."/>
            <person name="Bellinzona G."/>
            <person name="Sabaneyeva E."/>
            <person name="Potekhin A."/>
            <person name="Serra V."/>
            <person name="Petroni G."/>
            <person name="Sassera D."/>
        </authorList>
    </citation>
    <scope>NUCLEOTIDE SEQUENCE [LARGE SCALE GENOMIC DNA]</scope>
    <source>
        <strain evidence="2 3">NDG2</strain>
    </source>
</reference>
<feature type="transmembrane region" description="Helical" evidence="1">
    <location>
        <begin position="33"/>
        <end position="50"/>
    </location>
</feature>
<sequence>MNLREILRTKSTDSLEIEANYFNGLFRKFKCPLVQWTLIVILLAGQILLSCSGVKVFYTGIVGLISTLYSMYKRYKDELEMVV</sequence>
<evidence type="ECO:0000313" key="2">
    <source>
        <dbReference type="EMBL" id="WPX97189.1"/>
    </source>
</evidence>
<feature type="transmembrane region" description="Helical" evidence="1">
    <location>
        <begin position="56"/>
        <end position="72"/>
    </location>
</feature>
<keyword evidence="1" id="KW-1133">Transmembrane helix</keyword>
<evidence type="ECO:0000256" key="1">
    <source>
        <dbReference type="SAM" id="Phobius"/>
    </source>
</evidence>
<evidence type="ECO:0000313" key="3">
    <source>
        <dbReference type="Proteomes" id="UP001327219"/>
    </source>
</evidence>
<proteinExistence type="predicted"/>
<protein>
    <submittedName>
        <fullName evidence="2">Uncharacterized protein</fullName>
    </submittedName>
</protein>
<organism evidence="2 3">
    <name type="scientific">Candidatus Bandiella euplotis</name>
    <dbReference type="NCBI Taxonomy" id="1664265"/>
    <lineage>
        <taxon>Bacteria</taxon>
        <taxon>Pseudomonadati</taxon>
        <taxon>Pseudomonadota</taxon>
        <taxon>Alphaproteobacteria</taxon>
        <taxon>Rickettsiales</taxon>
        <taxon>Candidatus Midichloriaceae</taxon>
        <taxon>Candidatus Bandiella</taxon>
    </lineage>
</organism>
<gene>
    <name evidence="2" type="ORF">Bandiella_01333</name>
</gene>